<dbReference type="GeneID" id="54295449"/>
<sequence length="1169" mass="134185">MNLDDWVTIETVDPEVRAHIYSLASALGGSSIESDGHYVLGDDALAVLKDIRKWLRLYDQKLNRHDVARCLAEANIVKGDLLEILALWTEDKTNDRLKSKAALGCLELLVPLTWPLELDTTEATVNHHRHIPYLQLAHTKYKRAVLQHDAKILRTVVRIALPSMAESRRERASRDEGIINIVLYFLRNVALISRPPNLPDDGDDSDISRSATIDAFHRQDVFQLLLTIASSIGDEFVEQDAVVLEVLFHLLKGIDVDKLFMEEEKLASSNTNDLKALIQKEKAMLAGYAKNAPTRHNRFGTMIWVKRDDEKVSTVSGQDVLGNGQRSLQKMDKTKKWNKPRYRGTKGNKSVNDEFDKKVPLTSTARKHLRTFVEEFLDSSFNPLFTHLRKAIANEVPRILEKTHPRQYFYLVSWFLRAECIRRARVRQKSTKEGNNASIDSEDEGFALIAGVMNQETFILLNRFMQASFDDKSWHDLNAGMKCFTQILYTVQDMTESPVEDDQEISENIQNRIFYEETTHDRIIAILRTYNGQDFGYLDACTELAHVFMRMLERYSKQNVDLQVRSRRRARRKAKAVAQANGEDDGVEHQTADADDVADAHRTTSERKFDFMRFAARFMTQGSIDTFVAFTRFYNDLDAEQLKRAHRFFYRVAFKMELGIMLYRVDILQLFHKMIKGPDGLDKDLPTYKDWEEFAKQLFRRAIKKIEERPELVVEMLFSKIPATTYYLEHGYEKEVITRAPRPPAELEMKGNLDKHGQLQVAASLLINQNKTDHLAWVKSFLSSAAEERRAWEQENEARRAMAQAQLSESTEQPTAEPEDDRSNAPSILARPDSDERRIALFKDRNLRLLLNIIGLQRIGADDDTEANWIIPSSLTSTSLAENERTIQQTEWEPPSFGEDNDKSAEDMVRSKRHKAAYDDDEDNEAPDALDDEELYPAGGPTARKSDAPKKKLKRRMRKRQDSDESNDDEKKNRRAEARRLKDLEKRRKIKSDILVHSSDEDTDEERDKDFFAREEETRNRTGRNILNALTHAKINELSAGRDKKRKSTNEGRKNRKKRKGSVSHSEDNSDEDLLNLSSRSSSLEPANPLSIDSDGEEEEADDTPLSSQPAAPIRDAERSVTSPMKDTNTDVIMGEDDEDDDEEDLPIRKPVRRSNMRAGFLIDDSDSE</sequence>
<evidence type="ECO:0000256" key="8">
    <source>
        <dbReference type="SAM" id="MobiDB-lite"/>
    </source>
</evidence>
<dbReference type="GO" id="GO:0003677">
    <property type="term" value="F:DNA binding"/>
    <property type="evidence" value="ECO:0007669"/>
    <property type="project" value="TreeGrafter"/>
</dbReference>
<proteinExistence type="inferred from homology"/>
<feature type="compositionally biased region" description="Low complexity" evidence="8">
    <location>
        <begin position="1075"/>
        <end position="1085"/>
    </location>
</feature>
<dbReference type="Proteomes" id="UP000799438">
    <property type="component" value="Unassembled WGS sequence"/>
</dbReference>
<name>A0A6A6BQE7_9PEZI</name>
<evidence type="ECO:0000256" key="4">
    <source>
        <dbReference type="ARBA" id="ARBA00022880"/>
    </source>
</evidence>
<feature type="compositionally biased region" description="Basic and acidic residues" evidence="8">
    <location>
        <begin position="900"/>
        <end position="910"/>
    </location>
</feature>
<dbReference type="EMBL" id="ML995478">
    <property type="protein sequence ID" value="KAF2145027.1"/>
    <property type="molecule type" value="Genomic_DNA"/>
</dbReference>
<gene>
    <name evidence="10" type="ORF">K452DRAFT_244609</name>
</gene>
<comment type="subcellular location">
    <subcellularLocation>
        <location evidence="1">Nucleus</location>
    </subcellularLocation>
</comment>
<keyword evidence="7" id="KW-0131">Cell cycle</keyword>
<feature type="domain" description="Timeless N-terminal" evidence="9">
    <location>
        <begin position="37"/>
        <end position="305"/>
    </location>
</feature>
<keyword evidence="4" id="KW-0236">DNA replication inhibitor</keyword>
<dbReference type="Pfam" id="PF04821">
    <property type="entry name" value="TIMELESS"/>
    <property type="match status" value="1"/>
</dbReference>
<evidence type="ECO:0000313" key="10">
    <source>
        <dbReference type="EMBL" id="KAF2145027.1"/>
    </source>
</evidence>
<comment type="similarity">
    <text evidence="2">Belongs to the timeless family.</text>
</comment>
<evidence type="ECO:0000313" key="11">
    <source>
        <dbReference type="Proteomes" id="UP000799438"/>
    </source>
</evidence>
<dbReference type="PANTHER" id="PTHR22940">
    <property type="entry name" value="TIMEOUT/TIMELESS-2"/>
    <property type="match status" value="1"/>
</dbReference>
<feature type="compositionally biased region" description="Acidic residues" evidence="8">
    <location>
        <begin position="1134"/>
        <end position="1145"/>
    </location>
</feature>
<feature type="compositionally biased region" description="Basic and acidic residues" evidence="8">
    <location>
        <begin position="969"/>
        <end position="1020"/>
    </location>
</feature>
<evidence type="ECO:0000256" key="6">
    <source>
        <dbReference type="ARBA" id="ARBA00023254"/>
    </source>
</evidence>
<keyword evidence="11" id="KW-1185">Reference proteome</keyword>
<evidence type="ECO:0000256" key="1">
    <source>
        <dbReference type="ARBA" id="ARBA00004123"/>
    </source>
</evidence>
<feature type="region of interest" description="Disordered" evidence="8">
    <location>
        <begin position="891"/>
        <end position="1169"/>
    </location>
</feature>
<protein>
    <recommendedName>
        <fullName evidence="3">Topoisomerase 1-associated factor 1</fullName>
    </recommendedName>
</protein>
<dbReference type="GO" id="GO:0031298">
    <property type="term" value="C:replication fork protection complex"/>
    <property type="evidence" value="ECO:0007669"/>
    <property type="project" value="TreeGrafter"/>
</dbReference>
<feature type="compositionally biased region" description="Polar residues" evidence="8">
    <location>
        <begin position="805"/>
        <end position="814"/>
    </location>
</feature>
<accession>A0A6A6BQE7</accession>
<evidence type="ECO:0000256" key="5">
    <source>
        <dbReference type="ARBA" id="ARBA00023242"/>
    </source>
</evidence>
<evidence type="ECO:0000259" key="9">
    <source>
        <dbReference type="Pfam" id="PF04821"/>
    </source>
</evidence>
<dbReference type="GO" id="GO:0000076">
    <property type="term" value="P:DNA replication checkpoint signaling"/>
    <property type="evidence" value="ECO:0007669"/>
    <property type="project" value="TreeGrafter"/>
</dbReference>
<feature type="region of interest" description="Disordered" evidence="8">
    <location>
        <begin position="793"/>
        <end position="831"/>
    </location>
</feature>
<keyword evidence="5" id="KW-0539">Nucleus</keyword>
<evidence type="ECO:0000256" key="2">
    <source>
        <dbReference type="ARBA" id="ARBA00008174"/>
    </source>
</evidence>
<reference evidence="10" key="1">
    <citation type="journal article" date="2020" name="Stud. Mycol.">
        <title>101 Dothideomycetes genomes: a test case for predicting lifestyles and emergence of pathogens.</title>
        <authorList>
            <person name="Haridas S."/>
            <person name="Albert R."/>
            <person name="Binder M."/>
            <person name="Bloem J."/>
            <person name="Labutti K."/>
            <person name="Salamov A."/>
            <person name="Andreopoulos B."/>
            <person name="Baker S."/>
            <person name="Barry K."/>
            <person name="Bills G."/>
            <person name="Bluhm B."/>
            <person name="Cannon C."/>
            <person name="Castanera R."/>
            <person name="Culley D."/>
            <person name="Daum C."/>
            <person name="Ezra D."/>
            <person name="Gonzalez J."/>
            <person name="Henrissat B."/>
            <person name="Kuo A."/>
            <person name="Liang C."/>
            <person name="Lipzen A."/>
            <person name="Lutzoni F."/>
            <person name="Magnuson J."/>
            <person name="Mondo S."/>
            <person name="Nolan M."/>
            <person name="Ohm R."/>
            <person name="Pangilinan J."/>
            <person name="Park H.-J."/>
            <person name="Ramirez L."/>
            <person name="Alfaro M."/>
            <person name="Sun H."/>
            <person name="Tritt A."/>
            <person name="Yoshinaga Y."/>
            <person name="Zwiers L.-H."/>
            <person name="Turgeon B."/>
            <person name="Goodwin S."/>
            <person name="Spatafora J."/>
            <person name="Crous P."/>
            <person name="Grigoriev I."/>
        </authorList>
    </citation>
    <scope>NUCLEOTIDE SEQUENCE</scope>
    <source>
        <strain evidence="10">CBS 121167</strain>
    </source>
</reference>
<dbReference type="GO" id="GO:0006281">
    <property type="term" value="P:DNA repair"/>
    <property type="evidence" value="ECO:0007669"/>
    <property type="project" value="TreeGrafter"/>
</dbReference>
<feature type="region of interest" description="Disordered" evidence="8">
    <location>
        <begin position="577"/>
        <end position="599"/>
    </location>
</feature>
<dbReference type="RefSeq" id="XP_033400739.1">
    <property type="nucleotide sequence ID" value="XM_033537953.1"/>
</dbReference>
<dbReference type="OrthoDB" id="310853at2759"/>
<organism evidence="10 11">
    <name type="scientific">Aplosporella prunicola CBS 121167</name>
    <dbReference type="NCBI Taxonomy" id="1176127"/>
    <lineage>
        <taxon>Eukaryota</taxon>
        <taxon>Fungi</taxon>
        <taxon>Dikarya</taxon>
        <taxon>Ascomycota</taxon>
        <taxon>Pezizomycotina</taxon>
        <taxon>Dothideomycetes</taxon>
        <taxon>Dothideomycetes incertae sedis</taxon>
        <taxon>Botryosphaeriales</taxon>
        <taxon>Aplosporellaceae</taxon>
        <taxon>Aplosporella</taxon>
    </lineage>
</organism>
<dbReference type="PANTHER" id="PTHR22940:SF4">
    <property type="entry name" value="PROTEIN TIMELESS HOMOLOG"/>
    <property type="match status" value="1"/>
</dbReference>
<feature type="compositionally biased region" description="Acidic residues" evidence="8">
    <location>
        <begin position="919"/>
        <end position="935"/>
    </location>
</feature>
<feature type="compositionally biased region" description="Polar residues" evidence="8">
    <location>
        <begin position="1120"/>
        <end position="1131"/>
    </location>
</feature>
<evidence type="ECO:0000256" key="7">
    <source>
        <dbReference type="ARBA" id="ARBA00023306"/>
    </source>
</evidence>
<keyword evidence="6" id="KW-0469">Meiosis</keyword>
<dbReference type="InterPro" id="IPR044998">
    <property type="entry name" value="Timeless"/>
</dbReference>
<dbReference type="GO" id="GO:0043111">
    <property type="term" value="P:replication fork arrest"/>
    <property type="evidence" value="ECO:0007669"/>
    <property type="project" value="TreeGrafter"/>
</dbReference>
<feature type="compositionally biased region" description="Acidic residues" evidence="8">
    <location>
        <begin position="1094"/>
        <end position="1103"/>
    </location>
</feature>
<dbReference type="GO" id="GO:0051321">
    <property type="term" value="P:meiotic cell cycle"/>
    <property type="evidence" value="ECO:0007669"/>
    <property type="project" value="UniProtKB-KW"/>
</dbReference>
<feature type="compositionally biased region" description="Basic and acidic residues" evidence="8">
    <location>
        <begin position="587"/>
        <end position="599"/>
    </location>
</feature>
<dbReference type="InterPro" id="IPR006906">
    <property type="entry name" value="Timeless_N"/>
</dbReference>
<dbReference type="AlphaFoldDB" id="A0A6A6BQE7"/>
<evidence type="ECO:0000256" key="3">
    <source>
        <dbReference type="ARBA" id="ARBA00021529"/>
    </source>
</evidence>